<dbReference type="InterPro" id="IPR035979">
    <property type="entry name" value="RBD_domain_sf"/>
</dbReference>
<reference evidence="5 7" key="2">
    <citation type="submission" date="2019-09" db="EMBL/GenBank/DDBJ databases">
        <title>Consistent, comparative and evidence-based genome assembly and annotation for Cryptosporidium parvum, C. hominis and C. tyzzeri.</title>
        <authorList>
            <person name="Baptista R.P."/>
            <person name="Li Y."/>
            <person name="Sateriale A."/>
            <person name="Ansell B."/>
            <person name="Jex A."/>
            <person name="Sanders M."/>
            <person name="Brooks K."/>
            <person name="Tracey A."/>
            <person name="Berriman M."/>
            <person name="Striepen B."/>
            <person name="Cotton J.A."/>
            <person name="Kissinger J.C."/>
        </authorList>
    </citation>
    <scope>NUCLEOTIDE SEQUENCE [LARGE SCALE GENOMIC DNA]</scope>
    <source>
        <strain evidence="5 7">IOWA-ATCC</strain>
    </source>
</reference>
<evidence type="ECO:0000313" key="7">
    <source>
        <dbReference type="Proteomes" id="UP000593906"/>
    </source>
</evidence>
<evidence type="ECO:0000313" key="6">
    <source>
        <dbReference type="Proteomes" id="UP000242991"/>
    </source>
</evidence>
<keyword evidence="1" id="KW-0694">RNA-binding</keyword>
<name>A0A7G2HKD6_CRYPV</name>
<dbReference type="Pfam" id="PF00076">
    <property type="entry name" value="RRM_1"/>
    <property type="match status" value="1"/>
</dbReference>
<dbReference type="InterPro" id="IPR000504">
    <property type="entry name" value="RRM_dom"/>
</dbReference>
<dbReference type="Proteomes" id="UP000593906">
    <property type="component" value="Chromosome 6"/>
</dbReference>
<dbReference type="Gene3D" id="3.30.70.330">
    <property type="match status" value="2"/>
</dbReference>
<organism evidence="4 6">
    <name type="scientific">Cryptosporidium parvum</name>
    <dbReference type="NCBI Taxonomy" id="5807"/>
    <lineage>
        <taxon>Eukaryota</taxon>
        <taxon>Sar</taxon>
        <taxon>Alveolata</taxon>
        <taxon>Apicomplexa</taxon>
        <taxon>Conoidasida</taxon>
        <taxon>Coccidia</taxon>
        <taxon>Eucoccidiorida</taxon>
        <taxon>Eimeriorina</taxon>
        <taxon>Cryptosporidiidae</taxon>
        <taxon>Cryptosporidium</taxon>
    </lineage>
</organism>
<dbReference type="InterPro" id="IPR012677">
    <property type="entry name" value="Nucleotide-bd_a/b_plait_sf"/>
</dbReference>
<dbReference type="GO" id="GO:0003723">
    <property type="term" value="F:RNA binding"/>
    <property type="evidence" value="ECO:0007669"/>
    <property type="project" value="UniProtKB-UniRule"/>
</dbReference>
<dbReference type="SMART" id="SM00360">
    <property type="entry name" value="RRM"/>
    <property type="match status" value="2"/>
</dbReference>
<accession>A0A7G2HKD6</accession>
<dbReference type="Proteomes" id="UP000242991">
    <property type="component" value="Chromosome 6"/>
</dbReference>
<reference evidence="4" key="1">
    <citation type="journal article" date="2003" name="Genome Res.">
        <title>Integrated mapping, chromosomal sequencing and sequence analysis of Cryptosporidium parvum.</title>
        <authorList>
            <person name="Bankier A.T."/>
            <person name="Spriggs H.F."/>
            <person name="Fartmann B."/>
            <person name="Konfortov B.A."/>
            <person name="Madera M."/>
            <person name="Vogel C."/>
            <person name="Teichmann S.A."/>
            <person name="Ivens A."/>
            <person name="Dear P.H."/>
        </authorList>
    </citation>
    <scope>NUCLEOTIDE SEQUENCE [LARGE SCALE GENOMIC DNA]</scope>
    <source>
        <strain evidence="4">Iowa</strain>
    </source>
</reference>
<dbReference type="OMA" id="CTIEFEN"/>
<proteinExistence type="predicted"/>
<evidence type="ECO:0000256" key="2">
    <source>
        <dbReference type="SAM" id="MobiDB-lite"/>
    </source>
</evidence>
<dbReference type="PROSITE" id="PS50102">
    <property type="entry name" value="RRM"/>
    <property type="match status" value="1"/>
</dbReference>
<sequence>MTENCVFIRNLSPLANKKSVLNIFNELEDEIIDIEFHNYPESDQRFCQISFKSSNGVTKSIGFNGSTLLGVPMSITVLPPIQIQKSEQKRIVSNREISVKNLPSSLSDLRITSIFQKYGQIVSIKRQDPNINSNSIIIEFQNESSAADLIEKRYLTLESGEKIEISSDFEIQKYIPSNLETNSNLHDINDTLLNLESIPVPLAYQQIKKLEWDSKLSKIYSIKKKIEERLLNTLNNDLKLQSGFNQDSYQPRSPTPSPSPPLSDTKVPLDKKVITGGRTRSLSRSVSPFHSNE</sequence>
<feature type="domain" description="RRM" evidence="3">
    <location>
        <begin position="95"/>
        <end position="170"/>
    </location>
</feature>
<dbReference type="AlphaFoldDB" id="A0A7G2HKD6"/>
<gene>
    <name evidence="4" type="ORF">1MB.449</name>
    <name evidence="5" type="ORF">CPATCC_002899</name>
</gene>
<dbReference type="EMBL" id="BX538352">
    <property type="protein sequence ID" value="CAD98384.1"/>
    <property type="molecule type" value="Genomic_DNA"/>
</dbReference>
<evidence type="ECO:0000259" key="3">
    <source>
        <dbReference type="PROSITE" id="PS50102"/>
    </source>
</evidence>
<dbReference type="EMBL" id="CP044417">
    <property type="protein sequence ID" value="QOY41228.1"/>
    <property type="molecule type" value="Genomic_DNA"/>
</dbReference>
<feature type="compositionally biased region" description="Polar residues" evidence="2">
    <location>
        <begin position="278"/>
        <end position="293"/>
    </location>
</feature>
<dbReference type="CDD" id="cd00590">
    <property type="entry name" value="RRM_SF"/>
    <property type="match status" value="1"/>
</dbReference>
<evidence type="ECO:0000313" key="4">
    <source>
        <dbReference type="EMBL" id="CAD98384.1"/>
    </source>
</evidence>
<feature type="region of interest" description="Disordered" evidence="2">
    <location>
        <begin position="242"/>
        <end position="293"/>
    </location>
</feature>
<dbReference type="SUPFAM" id="SSF54928">
    <property type="entry name" value="RNA-binding domain, RBD"/>
    <property type="match status" value="1"/>
</dbReference>
<dbReference type="VEuPathDB" id="CryptoDB:CPATCC_0015000"/>
<protein>
    <submittedName>
        <fullName evidence="4">U4/U6 snRNA-assocaited splicing factor, possible</fullName>
    </submittedName>
</protein>
<evidence type="ECO:0000313" key="5">
    <source>
        <dbReference type="EMBL" id="QOY41228.1"/>
    </source>
</evidence>
<evidence type="ECO:0000256" key="1">
    <source>
        <dbReference type="PROSITE-ProRule" id="PRU00176"/>
    </source>
</evidence>